<accession>A0A1V4H8K9</accession>
<evidence type="ECO:0000313" key="2">
    <source>
        <dbReference type="Proteomes" id="UP000190626"/>
    </source>
</evidence>
<proteinExistence type="predicted"/>
<reference evidence="2" key="1">
    <citation type="submission" date="2016-07" db="EMBL/GenBank/DDBJ databases">
        <authorList>
            <person name="Florea S."/>
            <person name="Webb J.S."/>
            <person name="Jaromczyk J."/>
            <person name="Schardl C.L."/>
        </authorList>
    </citation>
    <scope>NUCLEOTIDE SEQUENCE [LARGE SCALE GENOMIC DNA]</scope>
    <source>
        <strain evidence="2">CY1</strain>
    </source>
</reference>
<dbReference type="InterPro" id="IPR038705">
    <property type="entry name" value="YabP_sf"/>
</dbReference>
<keyword evidence="2" id="KW-1185">Reference proteome</keyword>
<protein>
    <submittedName>
        <fullName evidence="1">Sporulation protein YqfC</fullName>
    </submittedName>
</protein>
<sequence>MRRLTRKWNQFTAKILDLPQDVVQDVPRITMIGNVQLYVENHRGVLHFSSENLKLELTKGTLEVFGQNLVIRAILSEEVFIEGIIDHVKYLP</sequence>
<dbReference type="NCBIfam" id="TIGR02856">
    <property type="entry name" value="spore_yqfC"/>
    <property type="match status" value="1"/>
</dbReference>
<dbReference type="InterPro" id="IPR022477">
    <property type="entry name" value="Spore_YqfC"/>
</dbReference>
<dbReference type="InterPro" id="IPR022476">
    <property type="entry name" value="Spore_YabP/YqfC"/>
</dbReference>
<organism evidence="1 2">
    <name type="scientific">Paenibacillus ferrarius</name>
    <dbReference type="NCBI Taxonomy" id="1469647"/>
    <lineage>
        <taxon>Bacteria</taxon>
        <taxon>Bacillati</taxon>
        <taxon>Bacillota</taxon>
        <taxon>Bacilli</taxon>
        <taxon>Bacillales</taxon>
        <taxon>Paenibacillaceae</taxon>
        <taxon>Paenibacillus</taxon>
    </lineage>
</organism>
<dbReference type="AlphaFoldDB" id="A0A1V4H8K9"/>
<dbReference type="EMBL" id="MBTG01000056">
    <property type="protein sequence ID" value="OPH47456.1"/>
    <property type="molecule type" value="Genomic_DNA"/>
</dbReference>
<evidence type="ECO:0000313" key="1">
    <source>
        <dbReference type="EMBL" id="OPH47456.1"/>
    </source>
</evidence>
<gene>
    <name evidence="1" type="ORF">BC351_09605</name>
</gene>
<dbReference type="OrthoDB" id="2989236at2"/>
<name>A0A1V4H8K9_9BACL</name>
<dbReference type="Pfam" id="PF07873">
    <property type="entry name" value="YabP"/>
    <property type="match status" value="1"/>
</dbReference>
<dbReference type="RefSeq" id="WP_079419892.1">
    <property type="nucleotide sequence ID" value="NZ_MBTG01000056.1"/>
</dbReference>
<dbReference type="STRING" id="1469647.BC351_09605"/>
<dbReference type="Gene3D" id="2.60.40.2000">
    <property type="match status" value="1"/>
</dbReference>
<comment type="caution">
    <text evidence="1">The sequence shown here is derived from an EMBL/GenBank/DDBJ whole genome shotgun (WGS) entry which is preliminary data.</text>
</comment>
<dbReference type="Proteomes" id="UP000190626">
    <property type="component" value="Unassembled WGS sequence"/>
</dbReference>